<comment type="function">
    <text evidence="4">Increases viral DNA accumulation. Enhances infectivity and symptom expression.</text>
</comment>
<evidence type="ECO:0000256" key="5">
    <source>
        <dbReference type="ARBA" id="ARBA00025955"/>
    </source>
</evidence>
<dbReference type="InterPro" id="IPR000657">
    <property type="entry name" value="Gemini_AL3"/>
</dbReference>
<dbReference type="GO" id="GO:0016032">
    <property type="term" value="P:viral process"/>
    <property type="evidence" value="ECO:0007669"/>
    <property type="project" value="InterPro"/>
</dbReference>
<dbReference type="PRINTS" id="PR00231">
    <property type="entry name" value="GEMCOATAL3"/>
</dbReference>
<evidence type="ECO:0000256" key="2">
    <source>
        <dbReference type="ARBA" id="ARBA00014792"/>
    </source>
</evidence>
<evidence type="ECO:0000256" key="3">
    <source>
        <dbReference type="ARBA" id="ARBA00022581"/>
    </source>
</evidence>
<evidence type="ECO:0000256" key="1">
    <source>
        <dbReference type="ARBA" id="ARBA00009424"/>
    </source>
</evidence>
<gene>
    <name evidence="6" type="primary">AC3</name>
</gene>
<sequence>MRRAEHLDVDESTLTAAVPCTSTSTAANMDSRTGELITAHQAENGVYIWEITNPLYFRIYRVEDPPYTRTRVYHVQIRFNHNLRRALGLHKAFLNFQVWTTSLTASGKTYLNRFSDLVMLYLDRLGVITLNNVIRAVRYATNKSYVNHVLENHSIKFKYY</sequence>
<organism evidence="6">
    <name type="scientific">Sida yellow blotch virus</name>
    <dbReference type="NCBI Taxonomy" id="1266993"/>
    <lineage>
        <taxon>Viruses</taxon>
        <taxon>Monodnaviria</taxon>
        <taxon>Shotokuvirae</taxon>
        <taxon>Cressdnaviricota</taxon>
        <taxon>Repensiviricetes</taxon>
        <taxon>Geplafuvirales</taxon>
        <taxon>Geminiviridae</taxon>
        <taxon>Begomovirus</taxon>
        <taxon>Begomovirus sidaflavamaculae</taxon>
    </lineage>
</organism>
<dbReference type="EMBL" id="KX640991">
    <property type="protein sequence ID" value="API65504.1"/>
    <property type="molecule type" value="Genomic_DNA"/>
</dbReference>
<proteinExistence type="inferred from homology"/>
<dbReference type="Pfam" id="PF01407">
    <property type="entry name" value="Gemini_AL3"/>
    <property type="match status" value="1"/>
</dbReference>
<comment type="similarity">
    <text evidence="1">Belongs to the geminiviridae replication enhancer protein family.</text>
</comment>
<reference evidence="6" key="1">
    <citation type="submission" date="2016-07" db="EMBL/GenBank/DDBJ databases">
        <title>First resport of Sida Yellow Blotch Virus in Lima Bean.</title>
        <authorList>
            <person name="Fontenele R.S."/>
            <person name="Lacerda A.L.M."/>
            <person name="Resende R.O."/>
            <person name="Ribeiro S.G."/>
        </authorList>
    </citation>
    <scope>NUCLEOTIDE SEQUENCE</scope>
    <source>
        <strain evidence="6">PB111</strain>
    </source>
</reference>
<keyword evidence="3" id="KW-0945">Host-virus interaction</keyword>
<accession>A0A1L4AB45</accession>
<comment type="subunit">
    <text evidence="5">Homooligomer. Interacts with the replication-associated protein (REP). Interacts with host proliferating cell nuclear antigen (PCNA). Interacts with host retinoblastoma-related protein 1 (RBR1), and may thereby deregulate the host cell cycle. Oligomerization and interaction with PCNA are necessary for optimal replication enhancement.</text>
</comment>
<name>A0A1L4AB45_9GEMI</name>
<evidence type="ECO:0000313" key="6">
    <source>
        <dbReference type="EMBL" id="API65504.1"/>
    </source>
</evidence>
<evidence type="ECO:0000256" key="4">
    <source>
        <dbReference type="ARBA" id="ARBA00025603"/>
    </source>
</evidence>
<protein>
    <recommendedName>
        <fullName evidence="2">Replication enhancer protein</fullName>
    </recommendedName>
</protein>